<feature type="region of interest" description="Disordered" evidence="1">
    <location>
        <begin position="91"/>
        <end position="110"/>
    </location>
</feature>
<dbReference type="EMBL" id="BLVO01000013">
    <property type="protein sequence ID" value="GFM34484.1"/>
    <property type="molecule type" value="Genomic_DNA"/>
</dbReference>
<gene>
    <name evidence="2" type="ORF">DSM101010T_28490</name>
</gene>
<evidence type="ECO:0000313" key="2">
    <source>
        <dbReference type="EMBL" id="GFM34484.1"/>
    </source>
</evidence>
<dbReference type="InterPro" id="IPR025191">
    <property type="entry name" value="DUF4125"/>
</dbReference>
<comment type="caution">
    <text evidence="2">The sequence shown here is derived from an EMBL/GenBank/DDBJ whole genome shotgun (WGS) entry which is preliminary data.</text>
</comment>
<proteinExistence type="predicted"/>
<feature type="compositionally biased region" description="Basic and acidic residues" evidence="1">
    <location>
        <begin position="92"/>
        <end position="110"/>
    </location>
</feature>
<reference evidence="2 3" key="1">
    <citation type="submission" date="2020-05" db="EMBL/GenBank/DDBJ databases">
        <title>Draft genome sequence of Desulfovibrio sp. strain HN2T.</title>
        <authorList>
            <person name="Ueno A."/>
            <person name="Tamazawa S."/>
            <person name="Tamamura S."/>
            <person name="Murakami T."/>
            <person name="Kiyama T."/>
            <person name="Inomata H."/>
            <person name="Amano Y."/>
            <person name="Miyakawa K."/>
            <person name="Tamaki H."/>
            <person name="Naganuma T."/>
            <person name="Kaneko K."/>
        </authorList>
    </citation>
    <scope>NUCLEOTIDE SEQUENCE [LARGE SCALE GENOMIC DNA]</scope>
    <source>
        <strain evidence="2 3">HN2</strain>
    </source>
</reference>
<dbReference type="Pfam" id="PF13526">
    <property type="entry name" value="DUF4125"/>
    <property type="match status" value="1"/>
</dbReference>
<accession>A0A7J0BN92</accession>
<name>A0A7J0BN92_9BACT</name>
<keyword evidence="3" id="KW-1185">Reference proteome</keyword>
<sequence>MIPMPVLPKAKPLLEVTLYRPPPHPASSERYPATFEHRGAGFHTDIACELEMLSDTPLDLLHDTVKSARIQHRNLVKERYTNLFRKTGGMSLREREEEAAKTVSDKVLGK</sequence>
<dbReference type="Proteomes" id="UP000503840">
    <property type="component" value="Unassembled WGS sequence"/>
</dbReference>
<dbReference type="AlphaFoldDB" id="A0A7J0BN92"/>
<dbReference type="RefSeq" id="WP_174406075.1">
    <property type="nucleotide sequence ID" value="NZ_BLVO01000013.1"/>
</dbReference>
<protein>
    <submittedName>
        <fullName evidence="2">Uncharacterized protein</fullName>
    </submittedName>
</protein>
<organism evidence="2 3">
    <name type="scientific">Desulfovibrio subterraneus</name>
    <dbReference type="NCBI Taxonomy" id="2718620"/>
    <lineage>
        <taxon>Bacteria</taxon>
        <taxon>Pseudomonadati</taxon>
        <taxon>Thermodesulfobacteriota</taxon>
        <taxon>Desulfovibrionia</taxon>
        <taxon>Desulfovibrionales</taxon>
        <taxon>Desulfovibrionaceae</taxon>
        <taxon>Desulfovibrio</taxon>
    </lineage>
</organism>
<evidence type="ECO:0000256" key="1">
    <source>
        <dbReference type="SAM" id="MobiDB-lite"/>
    </source>
</evidence>
<evidence type="ECO:0000313" key="3">
    <source>
        <dbReference type="Proteomes" id="UP000503840"/>
    </source>
</evidence>